<dbReference type="RefSeq" id="WP_126269150.1">
    <property type="nucleotide sequence ID" value="NZ_CP034463.1"/>
</dbReference>
<evidence type="ECO:0000256" key="1">
    <source>
        <dbReference type="SAM" id="Phobius"/>
    </source>
</evidence>
<evidence type="ECO:0000313" key="4">
    <source>
        <dbReference type="Proteomes" id="UP000280197"/>
    </source>
</evidence>
<gene>
    <name evidence="2" type="ORF">EJC51_00415</name>
    <name evidence="3" type="ORF">EJC51_47130</name>
</gene>
<evidence type="ECO:0000313" key="2">
    <source>
        <dbReference type="EMBL" id="AZP14763.1"/>
    </source>
</evidence>
<dbReference type="KEGG" id="saqu:EJC51_00415"/>
<feature type="transmembrane region" description="Helical" evidence="1">
    <location>
        <begin position="6"/>
        <end position="27"/>
    </location>
</feature>
<name>A0A3Q9BXH3_9ACTN</name>
<reference evidence="2 4" key="1">
    <citation type="submission" date="2018-12" db="EMBL/GenBank/DDBJ databases">
        <authorList>
            <person name="Li K."/>
        </authorList>
    </citation>
    <scope>NUCLEOTIDE SEQUENCE [LARGE SCALE GENOMIC DNA]</scope>
    <source>
        <strain evidence="4">CR22</strain>
        <strain evidence="2">GGCR-6</strain>
    </source>
</reference>
<keyword evidence="1" id="KW-0812">Transmembrane</keyword>
<sequence length="209" mass="23816">MTDNSISFVANLITVFFALAIGTRLGYIVAARGTAHHIDLIDRHFENSRRLFEHQQDIQRQTDAHRRSREELKDSYEALGIWLHRLGQTLDEIYFGAVSDKQPMRDKAEALISVRPWEVVSPPTSTAAAAFYWSPEVLRKIRELQGPYAQFVAHIRLTMLPTESDDAPASSRPEQGCWQQWQELQSLIASIKSQARADLMPTSPTVNER</sequence>
<keyword evidence="1" id="KW-0472">Membrane</keyword>
<dbReference type="KEGG" id="saqu:EJC51_47130"/>
<evidence type="ECO:0000313" key="3">
    <source>
        <dbReference type="EMBL" id="AZP22941.1"/>
    </source>
</evidence>
<dbReference type="Proteomes" id="UP000280197">
    <property type="component" value="Chromosome"/>
</dbReference>
<accession>A0A3Q9BXH3</accession>
<organism evidence="2 4">
    <name type="scientific">Streptomyces aquilus</name>
    <dbReference type="NCBI Taxonomy" id="2548456"/>
    <lineage>
        <taxon>Bacteria</taxon>
        <taxon>Bacillati</taxon>
        <taxon>Actinomycetota</taxon>
        <taxon>Actinomycetes</taxon>
        <taxon>Kitasatosporales</taxon>
        <taxon>Streptomycetaceae</taxon>
        <taxon>Streptomyces</taxon>
    </lineage>
</organism>
<protein>
    <submittedName>
        <fullName evidence="2">Uncharacterized protein</fullName>
    </submittedName>
</protein>
<dbReference type="EMBL" id="CP034463">
    <property type="protein sequence ID" value="AZP14763.1"/>
    <property type="molecule type" value="Genomic_DNA"/>
</dbReference>
<keyword evidence="1" id="KW-1133">Transmembrane helix</keyword>
<keyword evidence="4" id="KW-1185">Reference proteome</keyword>
<proteinExistence type="predicted"/>
<dbReference type="EMBL" id="CP034463">
    <property type="protein sequence ID" value="AZP22941.1"/>
    <property type="molecule type" value="Genomic_DNA"/>
</dbReference>
<dbReference type="AlphaFoldDB" id="A0A3Q9BXH3"/>